<dbReference type="AlphaFoldDB" id="W4LCP5"/>
<dbReference type="CDD" id="cd03801">
    <property type="entry name" value="GT4_PimA-like"/>
    <property type="match status" value="1"/>
</dbReference>
<evidence type="ECO:0000313" key="3">
    <source>
        <dbReference type="Proteomes" id="UP000019140"/>
    </source>
</evidence>
<name>W4LCP5_9BACT</name>
<dbReference type="Pfam" id="PF13439">
    <property type="entry name" value="Glyco_transf_4"/>
    <property type="match status" value="1"/>
</dbReference>
<proteinExistence type="predicted"/>
<dbReference type="HOGENOM" id="CLU_009583_2_2_7"/>
<dbReference type="Proteomes" id="UP000019140">
    <property type="component" value="Unassembled WGS sequence"/>
</dbReference>
<comment type="caution">
    <text evidence="2">The sequence shown here is derived from an EMBL/GenBank/DDBJ whole genome shotgun (WGS) entry which is preliminary data.</text>
</comment>
<gene>
    <name evidence="2" type="ORF">ETSY2_48055</name>
</gene>
<evidence type="ECO:0000259" key="1">
    <source>
        <dbReference type="Pfam" id="PF13439"/>
    </source>
</evidence>
<dbReference type="Gene3D" id="3.40.50.2000">
    <property type="entry name" value="Glycogen Phosphorylase B"/>
    <property type="match status" value="2"/>
</dbReference>
<organism evidence="2 3">
    <name type="scientific">Candidatus Entotheonella gemina</name>
    <dbReference type="NCBI Taxonomy" id="1429439"/>
    <lineage>
        <taxon>Bacteria</taxon>
        <taxon>Pseudomonadati</taxon>
        <taxon>Nitrospinota/Tectimicrobiota group</taxon>
        <taxon>Candidatus Tectimicrobiota</taxon>
        <taxon>Candidatus Entotheonellia</taxon>
        <taxon>Candidatus Entotheonellales</taxon>
        <taxon>Candidatus Entotheonellaceae</taxon>
        <taxon>Candidatus Entotheonella</taxon>
    </lineage>
</organism>
<dbReference type="PANTHER" id="PTHR45947:SF3">
    <property type="entry name" value="SULFOQUINOVOSYL TRANSFERASE SQD2"/>
    <property type="match status" value="1"/>
</dbReference>
<dbReference type="PANTHER" id="PTHR45947">
    <property type="entry name" value="SULFOQUINOVOSYL TRANSFERASE SQD2"/>
    <property type="match status" value="1"/>
</dbReference>
<dbReference type="Pfam" id="PF13692">
    <property type="entry name" value="Glyco_trans_1_4"/>
    <property type="match status" value="1"/>
</dbReference>
<dbReference type="EMBL" id="AZHX01002310">
    <property type="protein sequence ID" value="ETW95490.1"/>
    <property type="molecule type" value="Genomic_DNA"/>
</dbReference>
<dbReference type="InterPro" id="IPR028098">
    <property type="entry name" value="Glyco_trans_4-like_N"/>
</dbReference>
<dbReference type="SUPFAM" id="SSF53756">
    <property type="entry name" value="UDP-Glycosyltransferase/glycogen phosphorylase"/>
    <property type="match status" value="1"/>
</dbReference>
<dbReference type="InterPro" id="IPR050194">
    <property type="entry name" value="Glycosyltransferase_grp1"/>
</dbReference>
<sequence>MKNRVGIVSGAPRVSTKPDAEVLGSRGRLIGIIKAFEAMDWETQSYIVGDRMAPKVSGAGSEAIVSRNFFSTLVIDVVRLILSFANARRSWKELGAQVDLVYESGATLQCLGQIFKRHGIPWVLQTEAPQFYEAKVERNALVLTGLAKWLEVRAYNECDVLVCITEAMREIVVHDLGIPLEKTLVVSNGVDTELFNPERYKPTRLFPNFTVGFVGMLYNWSGLALLLQATAELRKEGLNLSLAIVGDGLMRATWEAETESFGIKEHVAFVGRVEWEEVPSYIAGFDVGFSGQKQMEIGKMYLSPLKLYEYMSMAKPVVASAFADAHQLVFEGKTGFLFTPDDKDDLKRALSRAYHQREALHGMGLLARQEVVAYHSWTARGKKLVDGIEHILAKQASA</sequence>
<keyword evidence="3" id="KW-1185">Reference proteome</keyword>
<evidence type="ECO:0000313" key="2">
    <source>
        <dbReference type="EMBL" id="ETW95490.1"/>
    </source>
</evidence>
<dbReference type="GO" id="GO:0016757">
    <property type="term" value="F:glycosyltransferase activity"/>
    <property type="evidence" value="ECO:0007669"/>
    <property type="project" value="TreeGrafter"/>
</dbReference>
<accession>W4LCP5</accession>
<protein>
    <recommendedName>
        <fullName evidence="1">Glycosyltransferase subfamily 4-like N-terminal domain-containing protein</fullName>
    </recommendedName>
</protein>
<feature type="domain" description="Glycosyltransferase subfamily 4-like N-terminal" evidence="1">
    <location>
        <begin position="77"/>
        <end position="193"/>
    </location>
</feature>
<reference evidence="2 3" key="1">
    <citation type="journal article" date="2014" name="Nature">
        <title>An environmental bacterial taxon with a large and distinct metabolic repertoire.</title>
        <authorList>
            <person name="Wilson M.C."/>
            <person name="Mori T."/>
            <person name="Ruckert C."/>
            <person name="Uria A.R."/>
            <person name="Helf M.J."/>
            <person name="Takada K."/>
            <person name="Gernert C."/>
            <person name="Steffens U.A."/>
            <person name="Heycke N."/>
            <person name="Schmitt S."/>
            <person name="Rinke C."/>
            <person name="Helfrich E.J."/>
            <person name="Brachmann A.O."/>
            <person name="Gurgui C."/>
            <person name="Wakimoto T."/>
            <person name="Kracht M."/>
            <person name="Crusemann M."/>
            <person name="Hentschel U."/>
            <person name="Abe I."/>
            <person name="Matsunaga S."/>
            <person name="Kalinowski J."/>
            <person name="Takeyama H."/>
            <person name="Piel J."/>
        </authorList>
    </citation>
    <scope>NUCLEOTIDE SEQUENCE [LARGE SCALE GENOMIC DNA]</scope>
    <source>
        <strain evidence="3">TSY2</strain>
    </source>
</reference>